<gene>
    <name evidence="7" type="ORF">TPSD3_00810</name>
</gene>
<dbReference type="PANTHER" id="PTHR38097:SF2">
    <property type="entry name" value="DNA-BINDING PROTEIN STPA"/>
    <property type="match status" value="1"/>
</dbReference>
<dbReference type="GO" id="GO:0003680">
    <property type="term" value="F:minor groove of adenine-thymine-rich DNA binding"/>
    <property type="evidence" value="ECO:0007669"/>
    <property type="project" value="TreeGrafter"/>
</dbReference>
<evidence type="ECO:0000313" key="8">
    <source>
        <dbReference type="Proteomes" id="UP000194798"/>
    </source>
</evidence>
<dbReference type="GO" id="GO:0009295">
    <property type="term" value="C:nucleoid"/>
    <property type="evidence" value="ECO:0007669"/>
    <property type="project" value="UniProtKB-SubCell"/>
</dbReference>
<dbReference type="AlphaFoldDB" id="A0A251XC78"/>
<sequence length="114" mass="13037">MVKQLQSLTTAELVEVKKLTEKLILQAQKDAKSELKTKIRKMAKERGLRIRDLNLDDLGDLDKKPKKPKKVFPVKYRNPQDSNQTWTGLGKQPLWVRACLAEGTTLEQLLVPKS</sequence>
<reference evidence="7 8" key="1">
    <citation type="submission" date="2016-12" db="EMBL/GenBank/DDBJ databases">
        <title>Thioflexothrix psekupsii D3 genome sequencing and assembly.</title>
        <authorList>
            <person name="Fomenkov A."/>
            <person name="Vincze T."/>
            <person name="Grabovich M."/>
            <person name="Anton B.P."/>
            <person name="Dubinina G."/>
            <person name="Orlova M."/>
            <person name="Belousova E."/>
            <person name="Roberts R.J."/>
        </authorList>
    </citation>
    <scope>NUCLEOTIDE SEQUENCE [LARGE SCALE GENOMIC DNA]</scope>
    <source>
        <strain evidence="7">D3</strain>
    </source>
</reference>
<dbReference type="GO" id="GO:0003681">
    <property type="term" value="F:bent DNA binding"/>
    <property type="evidence" value="ECO:0007669"/>
    <property type="project" value="TreeGrafter"/>
</dbReference>
<keyword evidence="3" id="KW-0963">Cytoplasm</keyword>
<dbReference type="GO" id="GO:0001217">
    <property type="term" value="F:DNA-binding transcription repressor activity"/>
    <property type="evidence" value="ECO:0007669"/>
    <property type="project" value="TreeGrafter"/>
</dbReference>
<keyword evidence="8" id="KW-1185">Reference proteome</keyword>
<feature type="region of interest" description="Disordered" evidence="5">
    <location>
        <begin position="59"/>
        <end position="87"/>
    </location>
</feature>
<evidence type="ECO:0000256" key="2">
    <source>
        <dbReference type="ARBA" id="ARBA00010610"/>
    </source>
</evidence>
<evidence type="ECO:0000256" key="1">
    <source>
        <dbReference type="ARBA" id="ARBA00004453"/>
    </source>
</evidence>
<comment type="caution">
    <text evidence="7">The sequence shown here is derived from an EMBL/GenBank/DDBJ whole genome shotgun (WGS) entry which is preliminary data.</text>
</comment>
<comment type="similarity">
    <text evidence="2">Belongs to the histone-like protein H-NS family.</text>
</comment>
<evidence type="ECO:0000313" key="7">
    <source>
        <dbReference type="EMBL" id="OUD16337.1"/>
    </source>
</evidence>
<accession>A0A251XC78</accession>
<dbReference type="Proteomes" id="UP000194798">
    <property type="component" value="Unassembled WGS sequence"/>
</dbReference>
<dbReference type="SUPFAM" id="SSF81273">
    <property type="entry name" value="H-NS histone-like proteins"/>
    <property type="match status" value="1"/>
</dbReference>
<dbReference type="SMART" id="SM00528">
    <property type="entry name" value="HNS"/>
    <property type="match status" value="1"/>
</dbReference>
<dbReference type="PANTHER" id="PTHR38097">
    <property type="match status" value="1"/>
</dbReference>
<protein>
    <recommendedName>
        <fullName evidence="6">DNA-binding protein H-NS-like C-terminal domain-containing protein</fullName>
    </recommendedName>
</protein>
<dbReference type="GO" id="GO:0032993">
    <property type="term" value="C:protein-DNA complex"/>
    <property type="evidence" value="ECO:0007669"/>
    <property type="project" value="TreeGrafter"/>
</dbReference>
<evidence type="ECO:0000256" key="5">
    <source>
        <dbReference type="SAM" id="MobiDB-lite"/>
    </source>
</evidence>
<feature type="domain" description="DNA-binding protein H-NS-like C-terminal" evidence="6">
    <location>
        <begin position="66"/>
        <end position="111"/>
    </location>
</feature>
<proteinExistence type="inferred from homology"/>
<dbReference type="Pfam" id="PF00816">
    <property type="entry name" value="Histone_HNS"/>
    <property type="match status" value="1"/>
</dbReference>
<name>A0A251XC78_9GAMM</name>
<evidence type="ECO:0000256" key="4">
    <source>
        <dbReference type="ARBA" id="ARBA00023125"/>
    </source>
</evidence>
<dbReference type="EMBL" id="MSLT01000001">
    <property type="protein sequence ID" value="OUD16337.1"/>
    <property type="molecule type" value="Genomic_DNA"/>
</dbReference>
<comment type="subcellular location">
    <subcellularLocation>
        <location evidence="1">Cytoplasm</location>
        <location evidence="1">Nucleoid</location>
    </subcellularLocation>
</comment>
<dbReference type="GO" id="GO:0005829">
    <property type="term" value="C:cytosol"/>
    <property type="evidence" value="ECO:0007669"/>
    <property type="project" value="TreeGrafter"/>
</dbReference>
<organism evidence="7 8">
    <name type="scientific">Thioflexithrix psekupsensis</name>
    <dbReference type="NCBI Taxonomy" id="1570016"/>
    <lineage>
        <taxon>Bacteria</taxon>
        <taxon>Pseudomonadati</taxon>
        <taxon>Pseudomonadota</taxon>
        <taxon>Gammaproteobacteria</taxon>
        <taxon>Thiotrichales</taxon>
        <taxon>Thioflexithrix</taxon>
    </lineage>
</organism>
<dbReference type="InterPro" id="IPR037150">
    <property type="entry name" value="H-NS_C_dom_sf"/>
</dbReference>
<dbReference type="InterPro" id="IPR027444">
    <property type="entry name" value="H-NS_C_dom"/>
</dbReference>
<evidence type="ECO:0000259" key="6">
    <source>
        <dbReference type="SMART" id="SM00528"/>
    </source>
</evidence>
<keyword evidence="4" id="KW-0238">DNA-binding</keyword>
<dbReference type="GO" id="GO:0000976">
    <property type="term" value="F:transcription cis-regulatory region binding"/>
    <property type="evidence" value="ECO:0007669"/>
    <property type="project" value="TreeGrafter"/>
</dbReference>
<dbReference type="Gene3D" id="4.10.430.10">
    <property type="entry name" value="Histone-like protein H-NS, C-terminal domain"/>
    <property type="match status" value="1"/>
</dbReference>
<evidence type="ECO:0000256" key="3">
    <source>
        <dbReference type="ARBA" id="ARBA00022490"/>
    </source>
</evidence>